<keyword evidence="10" id="KW-0407">Ion channel</keyword>
<keyword evidence="3" id="KW-0813">Transport</keyword>
<keyword evidence="9 11" id="KW-0472">Membrane</keyword>
<sequence length="311" mass="34808">DGENMMKCECGKQPVCVALRKGYEVLYPFNMEFSLLASCMLYVMWKNVERHVIGSHSGHAQKITLRIVCRDGILFGLIFGVLVLISGIVVFLVYQVWVGQKVRRVEAFLMFYYFHLCVMPAMALCSLTGTLVYHWKETKSQNRHQVSKGKHEGGVSKNPTRSLDIVLLLGAGLGQLSLSYFSLVAALAVGVGGIVENLQLSYSLLSLLELVLQNIFIIQGLHSHTHPHTPSHTVKNEAGGERDEAELACEQMIKHGESTERGESSSCPKPDVHHRSKRVIQEICAFLILANIMFPTDIFWCFSLKMAEDRP</sequence>
<feature type="transmembrane region" description="Helical" evidence="11">
    <location>
        <begin position="283"/>
        <end position="307"/>
    </location>
</feature>
<dbReference type="Proteomes" id="UP000727407">
    <property type="component" value="Unassembled WGS sequence"/>
</dbReference>
<keyword evidence="7 11" id="KW-1133">Transmembrane helix</keyword>
<evidence type="ECO:0000256" key="2">
    <source>
        <dbReference type="ARBA" id="ARBA00006513"/>
    </source>
</evidence>
<evidence type="ECO:0000256" key="11">
    <source>
        <dbReference type="SAM" id="Phobius"/>
    </source>
</evidence>
<dbReference type="OrthoDB" id="6429739at2759"/>
<gene>
    <name evidence="12" type="ORF">DAT39_021965</name>
</gene>
<keyword evidence="4" id="KW-1003">Cell membrane</keyword>
<evidence type="ECO:0000256" key="10">
    <source>
        <dbReference type="ARBA" id="ARBA00023303"/>
    </source>
</evidence>
<feature type="non-terminal residue" evidence="12">
    <location>
        <position position="311"/>
    </location>
</feature>
<keyword evidence="13" id="KW-1185">Reference proteome</keyword>
<dbReference type="InterPro" id="IPR004878">
    <property type="entry name" value="Otopetrin"/>
</dbReference>
<feature type="non-terminal residue" evidence="12">
    <location>
        <position position="1"/>
    </location>
</feature>
<evidence type="ECO:0000256" key="8">
    <source>
        <dbReference type="ARBA" id="ARBA00023065"/>
    </source>
</evidence>
<evidence type="ECO:0000256" key="7">
    <source>
        <dbReference type="ARBA" id="ARBA00022989"/>
    </source>
</evidence>
<evidence type="ECO:0000256" key="9">
    <source>
        <dbReference type="ARBA" id="ARBA00023136"/>
    </source>
</evidence>
<comment type="subcellular location">
    <subcellularLocation>
        <location evidence="1">Cell membrane</location>
        <topology evidence="1">Multi-pass membrane protein</topology>
    </subcellularLocation>
</comment>
<dbReference type="AlphaFoldDB" id="A0A8J4U208"/>
<keyword evidence="8" id="KW-0406">Ion transport</keyword>
<protein>
    <submittedName>
        <fullName evidence="12">Proton channel OTOP3-like</fullName>
    </submittedName>
</protein>
<evidence type="ECO:0000313" key="12">
    <source>
        <dbReference type="EMBL" id="KAF5888231.1"/>
    </source>
</evidence>
<dbReference type="PANTHER" id="PTHR21522">
    <property type="entry name" value="PROTON CHANNEL OTOP"/>
    <property type="match status" value="1"/>
</dbReference>
<evidence type="ECO:0000256" key="5">
    <source>
        <dbReference type="ARBA" id="ARBA00022692"/>
    </source>
</evidence>
<evidence type="ECO:0000256" key="3">
    <source>
        <dbReference type="ARBA" id="ARBA00022448"/>
    </source>
</evidence>
<keyword evidence="6" id="KW-0375">Hydrogen ion transport</keyword>
<evidence type="ECO:0000256" key="6">
    <source>
        <dbReference type="ARBA" id="ARBA00022781"/>
    </source>
</evidence>
<comment type="caution">
    <text evidence="12">The sequence shown here is derived from an EMBL/GenBank/DDBJ whole genome shotgun (WGS) entry which is preliminary data.</text>
</comment>
<dbReference type="GO" id="GO:0005886">
    <property type="term" value="C:plasma membrane"/>
    <property type="evidence" value="ECO:0007669"/>
    <property type="project" value="UniProtKB-SubCell"/>
</dbReference>
<dbReference type="Pfam" id="PF03189">
    <property type="entry name" value="Otopetrin"/>
    <property type="match status" value="1"/>
</dbReference>
<dbReference type="PANTHER" id="PTHR21522:SF36">
    <property type="entry name" value="PROTON CHANNEL OTOP3"/>
    <property type="match status" value="1"/>
</dbReference>
<proteinExistence type="inferred from homology"/>
<accession>A0A8J4U208</accession>
<evidence type="ECO:0000313" key="13">
    <source>
        <dbReference type="Proteomes" id="UP000727407"/>
    </source>
</evidence>
<feature type="transmembrane region" description="Helical" evidence="11">
    <location>
        <begin position="72"/>
        <end position="97"/>
    </location>
</feature>
<evidence type="ECO:0000256" key="4">
    <source>
        <dbReference type="ARBA" id="ARBA00022475"/>
    </source>
</evidence>
<comment type="similarity">
    <text evidence="2">Belongs to the otopetrin family.</text>
</comment>
<organism evidence="12 13">
    <name type="scientific">Clarias magur</name>
    <name type="common">Asian catfish</name>
    <name type="synonym">Macropteronotus magur</name>
    <dbReference type="NCBI Taxonomy" id="1594786"/>
    <lineage>
        <taxon>Eukaryota</taxon>
        <taxon>Metazoa</taxon>
        <taxon>Chordata</taxon>
        <taxon>Craniata</taxon>
        <taxon>Vertebrata</taxon>
        <taxon>Euteleostomi</taxon>
        <taxon>Actinopterygii</taxon>
        <taxon>Neopterygii</taxon>
        <taxon>Teleostei</taxon>
        <taxon>Ostariophysi</taxon>
        <taxon>Siluriformes</taxon>
        <taxon>Clariidae</taxon>
        <taxon>Clarias</taxon>
    </lineage>
</organism>
<dbReference type="EMBL" id="QNUK01001017">
    <property type="protein sequence ID" value="KAF5888231.1"/>
    <property type="molecule type" value="Genomic_DNA"/>
</dbReference>
<keyword evidence="5 11" id="KW-0812">Transmembrane</keyword>
<reference evidence="12" key="1">
    <citation type="submission" date="2020-07" db="EMBL/GenBank/DDBJ databases">
        <title>Clarias magur genome sequencing, assembly and annotation.</title>
        <authorList>
            <person name="Kushwaha B."/>
            <person name="Kumar R."/>
            <person name="Das P."/>
            <person name="Joshi C.G."/>
            <person name="Kumar D."/>
            <person name="Nagpure N.S."/>
            <person name="Pandey M."/>
            <person name="Agarwal S."/>
            <person name="Srivastava S."/>
            <person name="Singh M."/>
            <person name="Sahoo L."/>
            <person name="Jayasankar P."/>
            <person name="Meher P.K."/>
            <person name="Koringa P.G."/>
            <person name="Iquebal M.A."/>
            <person name="Das S.P."/>
            <person name="Bit A."/>
            <person name="Patnaik S."/>
            <person name="Patel N."/>
            <person name="Shah T.M."/>
            <person name="Hinsu A."/>
            <person name="Jena J.K."/>
        </authorList>
    </citation>
    <scope>NUCLEOTIDE SEQUENCE</scope>
    <source>
        <strain evidence="12">CIFAMagur01</strain>
        <tissue evidence="12">Testis</tissue>
    </source>
</reference>
<evidence type="ECO:0000256" key="1">
    <source>
        <dbReference type="ARBA" id="ARBA00004651"/>
    </source>
</evidence>
<feature type="transmembrane region" description="Helical" evidence="11">
    <location>
        <begin position="109"/>
        <end position="133"/>
    </location>
</feature>
<name>A0A8J4U208_CLAMG</name>
<dbReference type="GO" id="GO:0015252">
    <property type="term" value="F:proton channel activity"/>
    <property type="evidence" value="ECO:0007669"/>
    <property type="project" value="InterPro"/>
</dbReference>